<proteinExistence type="predicted"/>
<evidence type="ECO:0000259" key="1">
    <source>
        <dbReference type="Pfam" id="PF14498"/>
    </source>
</evidence>
<dbReference type="SUPFAM" id="SSF48208">
    <property type="entry name" value="Six-hairpin glycosidases"/>
    <property type="match status" value="1"/>
</dbReference>
<dbReference type="RefSeq" id="WP_228352880.1">
    <property type="nucleotide sequence ID" value="NZ_JACEGA010000001.1"/>
</dbReference>
<evidence type="ECO:0000313" key="4">
    <source>
        <dbReference type="EMBL" id="MBB2183201.1"/>
    </source>
</evidence>
<dbReference type="Proteomes" id="UP000574276">
    <property type="component" value="Unassembled WGS sequence"/>
</dbReference>
<sequence length="761" mass="87567">MNHRLWYTSPATEWLNGLPIGTGRLAGMVLGGIEEERIALNHEWLCVGQNKDRRNEDRSSYLPRVRQLLKEEKYEEATLLANEAWGGNGGISDRPTMEDSYQPAGDFRFKIEQGEASDYRRELDLEKARVKVTYDADGRHISRTYIGHLIEDCIISRIYAKEEEISATFWLDRAPDSRCDIRYDMGNATMIMHGAFHRGMKFCVKADIKIRGGKIKTIEGNRLQVNGAKEILVFLNIGTDVKGELPLEECRRNPLPVKSWDRLYKENIQEHEKNYGRLRLNIYEEEPDLPTNERIKAYREGGDDVTLPLLYFNYGRYLLCASSANGELPANLQGKWNEELMPAWDCDYHYDVNLQMNYWPAESGHLEDYTESLIVYLEKMIPYGKDAAKKLFGCNGIWLPLSSDVWGCATPETYGWSVWVGVAAWLAQHMWWHYEYGQDMEFLEKRAYPFMKEVAAFYEDFLVKDEQGIYQVMPSQSPENRFVGGGEMPVTICVSSAIDIELIMDLLSHAITAAKRLRTDSDKIEKWNEILTHLPPLQIGSKGQLLEWNKEFEEVEPFHRHVSHLFGVYPGEQIDPERTPELFQAARVSLEMRLAAGGGYTGWSRAWVACLYARFGEGDLAWEHIRALIGDYATESLLDLHPPKIFQIDGNFGGTAAILEMLLQSYHEELHFLPALPSGWKKGKITGMRARGGFTVDMEWSDHKLVKARILSITDRNCAIKKIYSKYHIRDSWGNEVEYIMEGNKIVFHMIKDRIYLVTVD</sequence>
<dbReference type="Pfam" id="PF22124">
    <property type="entry name" value="Glyco_hydro_95_cat"/>
    <property type="match status" value="1"/>
</dbReference>
<feature type="domain" description="Glycosyl hydrolase family 95 N-terminal" evidence="1">
    <location>
        <begin position="5"/>
        <end position="242"/>
    </location>
</feature>
<dbReference type="PANTHER" id="PTHR31084">
    <property type="entry name" value="ALPHA-L-FUCOSIDASE 2"/>
    <property type="match status" value="1"/>
</dbReference>
<evidence type="ECO:0000259" key="2">
    <source>
        <dbReference type="Pfam" id="PF21307"/>
    </source>
</evidence>
<dbReference type="PIRSF" id="PIRSF007663">
    <property type="entry name" value="UCP007663"/>
    <property type="match status" value="1"/>
</dbReference>
<dbReference type="InterPro" id="IPR016518">
    <property type="entry name" value="Alpha-L-fucosidase"/>
</dbReference>
<dbReference type="InterPro" id="IPR012341">
    <property type="entry name" value="6hp_glycosidase-like_sf"/>
</dbReference>
<dbReference type="Gene3D" id="1.50.10.10">
    <property type="match status" value="1"/>
</dbReference>
<dbReference type="GO" id="GO:0005975">
    <property type="term" value="P:carbohydrate metabolic process"/>
    <property type="evidence" value="ECO:0007669"/>
    <property type="project" value="InterPro"/>
</dbReference>
<dbReference type="InterPro" id="IPR054363">
    <property type="entry name" value="GH95_cat"/>
</dbReference>
<dbReference type="AlphaFoldDB" id="A0A839K3D8"/>
<name>A0A839K3D8_9FIRM</name>
<dbReference type="EMBL" id="JACEGA010000001">
    <property type="protein sequence ID" value="MBB2183201.1"/>
    <property type="molecule type" value="Genomic_DNA"/>
</dbReference>
<dbReference type="InterPro" id="IPR027414">
    <property type="entry name" value="GH95_N_dom"/>
</dbReference>
<feature type="domain" description="Alpha fucosidase A-like C-terminal" evidence="2">
    <location>
        <begin position="664"/>
        <end position="757"/>
    </location>
</feature>
<keyword evidence="5" id="KW-1185">Reference proteome</keyword>
<dbReference type="Pfam" id="PF14498">
    <property type="entry name" value="Glyco_hyd_65N_2"/>
    <property type="match status" value="1"/>
</dbReference>
<feature type="domain" description="Glycosyl hydrolase family 95 catalytic" evidence="3">
    <location>
        <begin position="259"/>
        <end position="662"/>
    </location>
</feature>
<protein>
    <submittedName>
        <fullName evidence="4">Glycoside hydrolase family 95 protein</fullName>
    </submittedName>
</protein>
<evidence type="ECO:0000313" key="5">
    <source>
        <dbReference type="Proteomes" id="UP000574276"/>
    </source>
</evidence>
<dbReference type="InterPro" id="IPR008928">
    <property type="entry name" value="6-hairpin_glycosidase_sf"/>
</dbReference>
<organism evidence="4 5">
    <name type="scientific">Variimorphobacter saccharofermentans</name>
    <dbReference type="NCBI Taxonomy" id="2755051"/>
    <lineage>
        <taxon>Bacteria</taxon>
        <taxon>Bacillati</taxon>
        <taxon>Bacillota</taxon>
        <taxon>Clostridia</taxon>
        <taxon>Lachnospirales</taxon>
        <taxon>Lachnospiraceae</taxon>
        <taxon>Variimorphobacter</taxon>
    </lineage>
</organism>
<dbReference type="PANTHER" id="PTHR31084:SF0">
    <property type="entry name" value="ALPHA-L-FUCOSIDASE 2"/>
    <property type="match status" value="1"/>
</dbReference>
<comment type="caution">
    <text evidence="4">The sequence shown here is derived from an EMBL/GenBank/DDBJ whole genome shotgun (WGS) entry which is preliminary data.</text>
</comment>
<reference evidence="4 5" key="1">
    <citation type="submission" date="2020-07" db="EMBL/GenBank/DDBJ databases">
        <title>Characterization and genome sequencing of isolate MD1, a novel member within the family Lachnospiraceae.</title>
        <authorList>
            <person name="Rettenmaier R."/>
            <person name="Di Bello L."/>
            <person name="Zinser C."/>
            <person name="Scheitz K."/>
            <person name="Liebl W."/>
            <person name="Zverlov V."/>
        </authorList>
    </citation>
    <scope>NUCLEOTIDE SEQUENCE [LARGE SCALE GENOMIC DNA]</scope>
    <source>
        <strain evidence="4 5">MD1</strain>
    </source>
</reference>
<accession>A0A839K3D8</accession>
<evidence type="ECO:0000259" key="3">
    <source>
        <dbReference type="Pfam" id="PF22124"/>
    </source>
</evidence>
<dbReference type="Pfam" id="PF21307">
    <property type="entry name" value="Glyco_hydro_95_C"/>
    <property type="match status" value="1"/>
</dbReference>
<keyword evidence="4" id="KW-0378">Hydrolase</keyword>
<dbReference type="GO" id="GO:0004560">
    <property type="term" value="F:alpha-L-fucosidase activity"/>
    <property type="evidence" value="ECO:0007669"/>
    <property type="project" value="InterPro"/>
</dbReference>
<dbReference type="InterPro" id="IPR049053">
    <property type="entry name" value="AFCA-like_C"/>
</dbReference>
<gene>
    <name evidence="4" type="ORF">H0486_09950</name>
</gene>